<dbReference type="RefSeq" id="WP_127786079.1">
    <property type="nucleotide sequence ID" value="NZ_SACL01000001.1"/>
</dbReference>
<evidence type="ECO:0000313" key="7">
    <source>
        <dbReference type="Proteomes" id="UP000282957"/>
    </source>
</evidence>
<protein>
    <submittedName>
        <fullName evidence="6">ABC transporter substrate-binding protein</fullName>
    </submittedName>
</protein>
<dbReference type="AlphaFoldDB" id="A0A437MNL9"/>
<sequence length="345" mass="36748">MPDDSHQESPRTARRHAAQVIRLGFVPLLDAAPLLVAEALGLFEAVGLNVALSAEPSWATLRDRIAFGGLEGAHMLSPMPIALAAGLGGVQADITVACGLGRQGNAITLTPKLASAFAQQGGKALRGATLSVVFPFSSHNYLLRHWLARQGLDADQDIRLVVVPPPQVAAFLASGRIDGFCTGAPWGSHSVAIGAGRVIMNTGDIWPGHPEKLLGFDSAWAKANREAAIGITAATIAAARWLDEPENHDDAVRILRSRAFAHLEAETIAKGLGSVGQLSFRDATFPFRSEAEWWRGQMRRWGHLPAAADSAALLDSWDPDLWRAAAGRIGEPEPLHPPQSTPPLE</sequence>
<comment type="caution">
    <text evidence="6">The sequence shown here is derived from an EMBL/GenBank/DDBJ whole genome shotgun (WGS) entry which is preliminary data.</text>
</comment>
<dbReference type="GO" id="GO:0012505">
    <property type="term" value="C:endomembrane system"/>
    <property type="evidence" value="ECO:0007669"/>
    <property type="project" value="UniProtKB-SubCell"/>
</dbReference>
<dbReference type="Pfam" id="PF13379">
    <property type="entry name" value="NMT1_2"/>
    <property type="match status" value="1"/>
</dbReference>
<evidence type="ECO:0000256" key="4">
    <source>
        <dbReference type="ARBA" id="ARBA00022519"/>
    </source>
</evidence>
<evidence type="ECO:0000256" key="2">
    <source>
        <dbReference type="ARBA" id="ARBA00022448"/>
    </source>
</evidence>
<dbReference type="CDD" id="cd13553">
    <property type="entry name" value="PBP2_NrtA_CpmA_like"/>
    <property type="match status" value="1"/>
</dbReference>
<keyword evidence="4" id="KW-0997">Cell inner membrane</keyword>
<organism evidence="6 7">
    <name type="scientific">Rhodovarius crocodyli</name>
    <dbReference type="NCBI Taxonomy" id="1979269"/>
    <lineage>
        <taxon>Bacteria</taxon>
        <taxon>Pseudomonadati</taxon>
        <taxon>Pseudomonadota</taxon>
        <taxon>Alphaproteobacteria</taxon>
        <taxon>Acetobacterales</taxon>
        <taxon>Roseomonadaceae</taxon>
        <taxon>Rhodovarius</taxon>
    </lineage>
</organism>
<evidence type="ECO:0000256" key="1">
    <source>
        <dbReference type="ARBA" id="ARBA00004308"/>
    </source>
</evidence>
<dbReference type="SUPFAM" id="SSF53850">
    <property type="entry name" value="Periplasmic binding protein-like II"/>
    <property type="match status" value="1"/>
</dbReference>
<reference evidence="6 7" key="1">
    <citation type="submission" date="2019-01" db="EMBL/GenBank/DDBJ databases">
        <authorList>
            <person name="Chen W.-M."/>
        </authorList>
    </citation>
    <scope>NUCLEOTIDE SEQUENCE [LARGE SCALE GENOMIC DNA]</scope>
    <source>
        <strain evidence="6 7">CCP-6</strain>
    </source>
</reference>
<comment type="subcellular location">
    <subcellularLocation>
        <location evidence="1">Endomembrane system</location>
    </subcellularLocation>
</comment>
<keyword evidence="7" id="KW-1185">Reference proteome</keyword>
<evidence type="ECO:0000256" key="3">
    <source>
        <dbReference type="ARBA" id="ARBA00022475"/>
    </source>
</evidence>
<dbReference type="PANTHER" id="PTHR30024">
    <property type="entry name" value="ALIPHATIC SULFONATES-BINDING PROTEIN-RELATED"/>
    <property type="match status" value="1"/>
</dbReference>
<dbReference type="PANTHER" id="PTHR30024:SF43">
    <property type="entry name" value="BLL4572 PROTEIN"/>
    <property type="match status" value="1"/>
</dbReference>
<keyword evidence="2" id="KW-0813">Transport</keyword>
<dbReference type="EMBL" id="SACL01000001">
    <property type="protein sequence ID" value="RVT99254.1"/>
    <property type="molecule type" value="Genomic_DNA"/>
</dbReference>
<accession>A0A437MNL9</accession>
<keyword evidence="5" id="KW-0472">Membrane</keyword>
<gene>
    <name evidence="6" type="ORF">EOD42_03915</name>
</gene>
<name>A0A437MNL9_9PROT</name>
<dbReference type="Proteomes" id="UP000282957">
    <property type="component" value="Unassembled WGS sequence"/>
</dbReference>
<dbReference type="Gene3D" id="3.40.190.10">
    <property type="entry name" value="Periplasmic binding protein-like II"/>
    <property type="match status" value="2"/>
</dbReference>
<evidence type="ECO:0000256" key="5">
    <source>
        <dbReference type="ARBA" id="ARBA00023136"/>
    </source>
</evidence>
<evidence type="ECO:0000313" key="6">
    <source>
        <dbReference type="EMBL" id="RVT99254.1"/>
    </source>
</evidence>
<dbReference type="OrthoDB" id="570524at2"/>
<dbReference type="InterPro" id="IPR044527">
    <property type="entry name" value="NrtA/CpmA_ABC-bd_dom"/>
</dbReference>
<keyword evidence="3" id="KW-1003">Cell membrane</keyword>
<proteinExistence type="predicted"/>